<keyword evidence="2" id="KW-1185">Reference proteome</keyword>
<accession>A0A8H7APQ3</accession>
<reference evidence="1" key="1">
    <citation type="submission" date="2020-02" db="EMBL/GenBank/DDBJ databases">
        <authorList>
            <person name="Palmer J.M."/>
        </authorList>
    </citation>
    <scope>NUCLEOTIDE SEQUENCE</scope>
    <source>
        <strain evidence="1">EPUS1.4</strain>
        <tissue evidence="1">Thallus</tissue>
    </source>
</reference>
<dbReference type="EMBL" id="JAACFV010000048">
    <property type="protein sequence ID" value="KAF7508925.1"/>
    <property type="molecule type" value="Genomic_DNA"/>
</dbReference>
<evidence type="ECO:0000313" key="1">
    <source>
        <dbReference type="EMBL" id="KAF7508925.1"/>
    </source>
</evidence>
<dbReference type="AlphaFoldDB" id="A0A8H7APQ3"/>
<protein>
    <submittedName>
        <fullName evidence="1">Uncharacterized protein</fullName>
    </submittedName>
</protein>
<comment type="caution">
    <text evidence="1">The sequence shown here is derived from an EMBL/GenBank/DDBJ whole genome shotgun (WGS) entry which is preliminary data.</text>
</comment>
<evidence type="ECO:0000313" key="2">
    <source>
        <dbReference type="Proteomes" id="UP000606974"/>
    </source>
</evidence>
<name>A0A8H7APQ3_9EURO</name>
<gene>
    <name evidence="1" type="ORF">GJ744_008634</name>
</gene>
<sequence>MMTIIQRTPTLLEGPLDWEDWIKVIRTNAQARGILPLVNINAPTAPELLKEPPEPLFHRH</sequence>
<organism evidence="1 2">
    <name type="scientific">Endocarpon pusillum</name>
    <dbReference type="NCBI Taxonomy" id="364733"/>
    <lineage>
        <taxon>Eukaryota</taxon>
        <taxon>Fungi</taxon>
        <taxon>Dikarya</taxon>
        <taxon>Ascomycota</taxon>
        <taxon>Pezizomycotina</taxon>
        <taxon>Eurotiomycetes</taxon>
        <taxon>Chaetothyriomycetidae</taxon>
        <taxon>Verrucariales</taxon>
        <taxon>Verrucariaceae</taxon>
        <taxon>Endocarpon</taxon>
    </lineage>
</organism>
<proteinExistence type="predicted"/>
<dbReference type="Proteomes" id="UP000606974">
    <property type="component" value="Unassembled WGS sequence"/>
</dbReference>